<sequence>MDINAVFRASGAVEGTWWTQWTVEAGHGPSEVSGAAALLVKEIRASRQRYARMLAHGQVVDF</sequence>
<dbReference type="STRING" id="1352936.M878_22500"/>
<evidence type="ECO:0000313" key="1">
    <source>
        <dbReference type="EMBL" id="EST28447.1"/>
    </source>
</evidence>
<gene>
    <name evidence="1" type="ORF">M878_22500</name>
</gene>
<accession>V6K8I5</accession>
<dbReference type="AlphaFoldDB" id="V6K8I5"/>
<keyword evidence="2" id="KW-1185">Reference proteome</keyword>
<dbReference type="EMBL" id="AWQX01000194">
    <property type="protein sequence ID" value="EST28447.1"/>
    <property type="molecule type" value="Genomic_DNA"/>
</dbReference>
<dbReference type="Proteomes" id="UP000017984">
    <property type="component" value="Chromosome"/>
</dbReference>
<comment type="caution">
    <text evidence="1">The sequence shown here is derived from an EMBL/GenBank/DDBJ whole genome shotgun (WGS) entry which is preliminary data.</text>
</comment>
<protein>
    <submittedName>
        <fullName evidence="1">Uncharacterized protein</fullName>
    </submittedName>
</protein>
<dbReference type="HOGENOM" id="CLU_2902469_0_0_11"/>
<dbReference type="RefSeq" id="WP_023548873.1">
    <property type="nucleotide sequence ID" value="NZ_CM002285.1"/>
</dbReference>
<reference evidence="1 2" key="1">
    <citation type="journal article" date="2014" name="Genome Announc.">
        <title>Draft Genome Sequence of Streptomyces roseochromogenes subsp. oscitans DS 12.976, Producer of the Aminocoumarin Antibiotic Clorobiocin.</title>
        <authorList>
            <person name="Ruckert C."/>
            <person name="Kalinowski J."/>
            <person name="Heide L."/>
            <person name="Apel A.K."/>
        </authorList>
    </citation>
    <scope>NUCLEOTIDE SEQUENCE [LARGE SCALE GENOMIC DNA]</scope>
    <source>
        <strain evidence="1 2">DS 12.976</strain>
    </source>
</reference>
<proteinExistence type="predicted"/>
<evidence type="ECO:0000313" key="2">
    <source>
        <dbReference type="Proteomes" id="UP000017984"/>
    </source>
</evidence>
<name>V6K8I5_STRRC</name>
<dbReference type="PATRIC" id="fig|1352936.5.peg.4699"/>
<organism evidence="1 2">
    <name type="scientific">Streptomyces roseochromogenus subsp. oscitans DS 12.976</name>
    <dbReference type="NCBI Taxonomy" id="1352936"/>
    <lineage>
        <taxon>Bacteria</taxon>
        <taxon>Bacillati</taxon>
        <taxon>Actinomycetota</taxon>
        <taxon>Actinomycetes</taxon>
        <taxon>Kitasatosporales</taxon>
        <taxon>Streptomycetaceae</taxon>
        <taxon>Streptomyces</taxon>
    </lineage>
</organism>